<dbReference type="RefSeq" id="WP_142004347.1">
    <property type="nucleotide sequence ID" value="NZ_CAJTBP010000001.1"/>
</dbReference>
<evidence type="ECO:0000256" key="5">
    <source>
        <dbReference type="ARBA" id="ARBA00022989"/>
    </source>
</evidence>
<keyword evidence="2" id="KW-0813">Transport</keyword>
<dbReference type="PROSITE" id="PS50850">
    <property type="entry name" value="MFS"/>
    <property type="match status" value="1"/>
</dbReference>
<keyword evidence="10" id="KW-1185">Reference proteome</keyword>
<organism evidence="9 10">
    <name type="scientific">Barrientosiimonas humi</name>
    <dbReference type="NCBI Taxonomy" id="999931"/>
    <lineage>
        <taxon>Bacteria</taxon>
        <taxon>Bacillati</taxon>
        <taxon>Actinomycetota</taxon>
        <taxon>Actinomycetes</taxon>
        <taxon>Micrococcales</taxon>
        <taxon>Dermacoccaceae</taxon>
        <taxon>Barrientosiimonas</taxon>
    </lineage>
</organism>
<feature type="transmembrane region" description="Helical" evidence="7">
    <location>
        <begin position="56"/>
        <end position="75"/>
    </location>
</feature>
<keyword evidence="3" id="KW-1003">Cell membrane</keyword>
<dbReference type="SUPFAM" id="SSF103473">
    <property type="entry name" value="MFS general substrate transporter"/>
    <property type="match status" value="1"/>
</dbReference>
<feature type="transmembrane region" description="Helical" evidence="7">
    <location>
        <begin position="174"/>
        <end position="195"/>
    </location>
</feature>
<feature type="transmembrane region" description="Helical" evidence="7">
    <location>
        <begin position="366"/>
        <end position="389"/>
    </location>
</feature>
<sequence length="403" mass="40693">MSLDNERTTVTSRSRGGTTRMLLPLVVARVVNRLGGFSMGFLGARLSVDLGAPMSLVGPVLAIFGLCTIPSRVLGGVLAHRIGSRRTLVVGLLACALAQAVVALAGSVATVVLGAVLLGLAQEIIEPATQGFVAEQVPAERRASGFALLSAAMSVAGVLAGAVAGLVAPFGVAWLFGVDAITSPAAAAVVAVLLVDVRPPREPGRSWRRSLSPRLLAWTGVGAVYGTLVMVVVFFFPLAVVRAGHPTAYAGWLLAVVAGFAVLAQRAVAHLETRVRPALLLVAGYVVLAGGLALWATGTVTGLLVGATLEGASGSLLLGTQQAVAAGMARPGDEAAVMTTYGLSWGVAAVLAPLVGAPLLERGPQLLWGAAAALAGLLAAGHLAAHLAGRVRGGRSRVRAVAQ</sequence>
<feature type="domain" description="Major facilitator superfamily (MFS) profile" evidence="8">
    <location>
        <begin position="21"/>
        <end position="403"/>
    </location>
</feature>
<dbReference type="GO" id="GO:0022857">
    <property type="term" value="F:transmembrane transporter activity"/>
    <property type="evidence" value="ECO:0007669"/>
    <property type="project" value="InterPro"/>
</dbReference>
<evidence type="ECO:0000256" key="1">
    <source>
        <dbReference type="ARBA" id="ARBA00004651"/>
    </source>
</evidence>
<reference evidence="9 10" key="1">
    <citation type="submission" date="2019-06" db="EMBL/GenBank/DDBJ databases">
        <title>Sequencing the genomes of 1000 actinobacteria strains.</title>
        <authorList>
            <person name="Klenk H.-P."/>
        </authorList>
    </citation>
    <scope>NUCLEOTIDE SEQUENCE [LARGE SCALE GENOMIC DNA]</scope>
    <source>
        <strain evidence="9 10">DSM 24617</strain>
    </source>
</reference>
<evidence type="ECO:0000256" key="6">
    <source>
        <dbReference type="ARBA" id="ARBA00023136"/>
    </source>
</evidence>
<keyword evidence="4 7" id="KW-0812">Transmembrane</keyword>
<evidence type="ECO:0000313" key="9">
    <source>
        <dbReference type="EMBL" id="TQL32217.1"/>
    </source>
</evidence>
<feature type="transmembrane region" description="Helical" evidence="7">
    <location>
        <begin position="277"/>
        <end position="296"/>
    </location>
</feature>
<accession>A0A542X8Q2</accession>
<comment type="caution">
    <text evidence="9">The sequence shown here is derived from an EMBL/GenBank/DDBJ whole genome shotgun (WGS) entry which is preliminary data.</text>
</comment>
<dbReference type="PANTHER" id="PTHR23517">
    <property type="entry name" value="RESISTANCE PROTEIN MDTM, PUTATIVE-RELATED-RELATED"/>
    <property type="match status" value="1"/>
</dbReference>
<feature type="transmembrane region" description="Helical" evidence="7">
    <location>
        <begin position="341"/>
        <end position="360"/>
    </location>
</feature>
<evidence type="ECO:0000256" key="2">
    <source>
        <dbReference type="ARBA" id="ARBA00022448"/>
    </source>
</evidence>
<evidence type="ECO:0000256" key="4">
    <source>
        <dbReference type="ARBA" id="ARBA00022692"/>
    </source>
</evidence>
<dbReference type="Pfam" id="PF07690">
    <property type="entry name" value="MFS_1"/>
    <property type="match status" value="1"/>
</dbReference>
<keyword evidence="6 7" id="KW-0472">Membrane</keyword>
<feature type="transmembrane region" description="Helical" evidence="7">
    <location>
        <begin position="21"/>
        <end position="44"/>
    </location>
</feature>
<feature type="transmembrane region" description="Helical" evidence="7">
    <location>
        <begin position="87"/>
        <end position="105"/>
    </location>
</feature>
<dbReference type="OrthoDB" id="5379144at2"/>
<dbReference type="Gene3D" id="1.20.1250.20">
    <property type="entry name" value="MFS general substrate transporter like domains"/>
    <property type="match status" value="1"/>
</dbReference>
<comment type="subcellular location">
    <subcellularLocation>
        <location evidence="1">Cell membrane</location>
        <topology evidence="1">Multi-pass membrane protein</topology>
    </subcellularLocation>
</comment>
<feature type="transmembrane region" description="Helical" evidence="7">
    <location>
        <begin position="146"/>
        <end position="168"/>
    </location>
</feature>
<evidence type="ECO:0000313" key="10">
    <source>
        <dbReference type="Proteomes" id="UP000318336"/>
    </source>
</evidence>
<evidence type="ECO:0000256" key="3">
    <source>
        <dbReference type="ARBA" id="ARBA00022475"/>
    </source>
</evidence>
<evidence type="ECO:0000259" key="8">
    <source>
        <dbReference type="PROSITE" id="PS50850"/>
    </source>
</evidence>
<feature type="transmembrane region" description="Helical" evidence="7">
    <location>
        <begin position="248"/>
        <end position="265"/>
    </location>
</feature>
<name>A0A542X8Q2_9MICO</name>
<dbReference type="InterPro" id="IPR020846">
    <property type="entry name" value="MFS_dom"/>
</dbReference>
<dbReference type="Proteomes" id="UP000318336">
    <property type="component" value="Unassembled WGS sequence"/>
</dbReference>
<dbReference type="AlphaFoldDB" id="A0A542X8Q2"/>
<dbReference type="InterPro" id="IPR050171">
    <property type="entry name" value="MFS_Transporters"/>
</dbReference>
<evidence type="ECO:0000256" key="7">
    <source>
        <dbReference type="SAM" id="Phobius"/>
    </source>
</evidence>
<dbReference type="PANTHER" id="PTHR23517:SF2">
    <property type="entry name" value="MULTIDRUG RESISTANCE PROTEIN MDTH"/>
    <property type="match status" value="1"/>
</dbReference>
<gene>
    <name evidence="9" type="ORF">FB554_0337</name>
</gene>
<dbReference type="GO" id="GO:0005886">
    <property type="term" value="C:plasma membrane"/>
    <property type="evidence" value="ECO:0007669"/>
    <property type="project" value="UniProtKB-SubCell"/>
</dbReference>
<feature type="transmembrane region" description="Helical" evidence="7">
    <location>
        <begin position="111"/>
        <end position="134"/>
    </location>
</feature>
<proteinExistence type="predicted"/>
<dbReference type="InterPro" id="IPR011701">
    <property type="entry name" value="MFS"/>
</dbReference>
<feature type="transmembrane region" description="Helical" evidence="7">
    <location>
        <begin position="215"/>
        <end position="236"/>
    </location>
</feature>
<keyword evidence="5 7" id="KW-1133">Transmembrane helix</keyword>
<protein>
    <submittedName>
        <fullName evidence="9">Putative MFS family arabinose efflux permease</fullName>
    </submittedName>
</protein>
<dbReference type="InterPro" id="IPR036259">
    <property type="entry name" value="MFS_trans_sf"/>
</dbReference>
<dbReference type="EMBL" id="VFOK01000001">
    <property type="protein sequence ID" value="TQL32217.1"/>
    <property type="molecule type" value="Genomic_DNA"/>
</dbReference>